<organism evidence="4">
    <name type="scientific">Clastoptera arizonana</name>
    <name type="common">Arizona spittle bug</name>
    <dbReference type="NCBI Taxonomy" id="38151"/>
    <lineage>
        <taxon>Eukaryota</taxon>
        <taxon>Metazoa</taxon>
        <taxon>Ecdysozoa</taxon>
        <taxon>Arthropoda</taxon>
        <taxon>Hexapoda</taxon>
        <taxon>Insecta</taxon>
        <taxon>Pterygota</taxon>
        <taxon>Neoptera</taxon>
        <taxon>Paraneoptera</taxon>
        <taxon>Hemiptera</taxon>
        <taxon>Auchenorrhyncha</taxon>
        <taxon>Cercopoidea</taxon>
        <taxon>Clastopteridae</taxon>
        <taxon>Clastoptera</taxon>
    </lineage>
</organism>
<dbReference type="PANTHER" id="PTHR34639:SF1">
    <property type="entry name" value="PROTEIN FLATTOP"/>
    <property type="match status" value="1"/>
</dbReference>
<feature type="region of interest" description="Disordered" evidence="3">
    <location>
        <begin position="86"/>
        <end position="114"/>
    </location>
</feature>
<evidence type="ECO:0000256" key="3">
    <source>
        <dbReference type="SAM" id="MobiDB-lite"/>
    </source>
</evidence>
<dbReference type="CDD" id="cd23705">
    <property type="entry name" value="Flattop"/>
    <property type="match status" value="1"/>
</dbReference>
<comment type="similarity">
    <text evidence="1">Belongs to the Flattop family.</text>
</comment>
<protein>
    <recommendedName>
        <fullName evidence="2">Cilia- and flagella-associated protein 126</fullName>
    </recommendedName>
</protein>
<reference evidence="4" key="1">
    <citation type="submission" date="2015-12" db="EMBL/GenBank/DDBJ databases">
        <title>De novo transcriptome assembly of four potential Pierce s Disease insect vectors from Arizona vineyards.</title>
        <authorList>
            <person name="Tassone E.E."/>
        </authorList>
    </citation>
    <scope>NUCLEOTIDE SEQUENCE</scope>
</reference>
<dbReference type="AlphaFoldDB" id="A0A1B6CFG0"/>
<evidence type="ECO:0000256" key="1">
    <source>
        <dbReference type="ARBA" id="ARBA00009887"/>
    </source>
</evidence>
<dbReference type="GO" id="GO:0044782">
    <property type="term" value="P:cilium organization"/>
    <property type="evidence" value="ECO:0007669"/>
    <property type="project" value="TreeGrafter"/>
</dbReference>
<evidence type="ECO:0000313" key="4">
    <source>
        <dbReference type="EMBL" id="JAS12237.1"/>
    </source>
</evidence>
<proteinExistence type="inferred from homology"/>
<gene>
    <name evidence="4" type="ORF">g.556</name>
</gene>
<evidence type="ECO:0000256" key="2">
    <source>
        <dbReference type="ARBA" id="ARBA00033306"/>
    </source>
</evidence>
<sequence length="114" mass="13525">MSLHFNANQLEREFKPQRLGNWEVPKWFPQRLRPHKTTTKIIVNDRGHLLPGVQRQQKSPWGNYQGTWQLPKKISRKLALELSRPNADNVQTSWEKRSAHVPIIERPKTKKQEN</sequence>
<dbReference type="EMBL" id="GEDC01025061">
    <property type="protein sequence ID" value="JAS12237.1"/>
    <property type="molecule type" value="Transcribed_RNA"/>
</dbReference>
<feature type="compositionally biased region" description="Basic and acidic residues" evidence="3">
    <location>
        <begin position="94"/>
        <end position="114"/>
    </location>
</feature>
<dbReference type="InterPro" id="IPR038797">
    <property type="entry name" value="Fltp"/>
</dbReference>
<dbReference type="PANTHER" id="PTHR34639">
    <property type="entry name" value="PROTEIN FLATTOP"/>
    <property type="match status" value="1"/>
</dbReference>
<dbReference type="Pfam" id="PF22611">
    <property type="entry name" value="CFAP126"/>
    <property type="match status" value="1"/>
</dbReference>
<accession>A0A1B6CFG0</accession>
<name>A0A1B6CFG0_9HEMI</name>
<dbReference type="GO" id="GO:0036064">
    <property type="term" value="C:ciliary basal body"/>
    <property type="evidence" value="ECO:0007669"/>
    <property type="project" value="TreeGrafter"/>
</dbReference>